<organism evidence="2 3">
    <name type="scientific">Diplodia intermedia</name>
    <dbReference type="NCBI Taxonomy" id="856260"/>
    <lineage>
        <taxon>Eukaryota</taxon>
        <taxon>Fungi</taxon>
        <taxon>Dikarya</taxon>
        <taxon>Ascomycota</taxon>
        <taxon>Pezizomycotina</taxon>
        <taxon>Dothideomycetes</taxon>
        <taxon>Dothideomycetes incertae sedis</taxon>
        <taxon>Botryosphaeriales</taxon>
        <taxon>Botryosphaeriaceae</taxon>
        <taxon>Diplodia</taxon>
    </lineage>
</organism>
<dbReference type="EMBL" id="JAKEKT020000028">
    <property type="protein sequence ID" value="KAL1643329.1"/>
    <property type="molecule type" value="Genomic_DNA"/>
</dbReference>
<reference evidence="2 3" key="1">
    <citation type="journal article" date="2023" name="Plant Dis.">
        <title>First Report of Diplodia intermedia Causing Canker and Dieback Diseases on Apple Trees in Canada.</title>
        <authorList>
            <person name="Ellouze W."/>
            <person name="Ilyukhin E."/>
            <person name="Sulman M."/>
            <person name="Ali S."/>
        </authorList>
    </citation>
    <scope>NUCLEOTIDE SEQUENCE [LARGE SCALE GENOMIC DNA]</scope>
    <source>
        <strain evidence="2 3">M45-28</strain>
    </source>
</reference>
<accession>A0ABR3TSE4</accession>
<feature type="compositionally biased region" description="Basic and acidic residues" evidence="1">
    <location>
        <begin position="1"/>
        <end position="13"/>
    </location>
</feature>
<gene>
    <name evidence="2" type="ORF">SLS58_005000</name>
</gene>
<feature type="region of interest" description="Disordered" evidence="1">
    <location>
        <begin position="1"/>
        <end position="56"/>
    </location>
</feature>
<evidence type="ECO:0000256" key="1">
    <source>
        <dbReference type="SAM" id="MobiDB-lite"/>
    </source>
</evidence>
<keyword evidence="3" id="KW-1185">Reference proteome</keyword>
<evidence type="ECO:0000313" key="2">
    <source>
        <dbReference type="EMBL" id="KAL1643329.1"/>
    </source>
</evidence>
<protein>
    <submittedName>
        <fullName evidence="2">Uncharacterized protein</fullName>
    </submittedName>
</protein>
<evidence type="ECO:0000313" key="3">
    <source>
        <dbReference type="Proteomes" id="UP001521184"/>
    </source>
</evidence>
<proteinExistence type="predicted"/>
<sequence length="161" mass="17576">MDDARQPRTESDNASRSTKPGEDSSGEAVSQDESSDDGSRTLTPGSTDAGDGEGATSARAQLELCAAMAAYEVAHEYQKRVERGEVQAPTDQDRANYVNWKRNYMAWRAQKQREGEDLEDCRVVWDPAGWLCLSGPCLTCVTGDHATPALIALDNQPRPKT</sequence>
<name>A0ABR3TSE4_9PEZI</name>
<comment type="caution">
    <text evidence="2">The sequence shown here is derived from an EMBL/GenBank/DDBJ whole genome shotgun (WGS) entry which is preliminary data.</text>
</comment>
<dbReference type="Proteomes" id="UP001521184">
    <property type="component" value="Unassembled WGS sequence"/>
</dbReference>